<feature type="compositionally biased region" description="Gly residues" evidence="1">
    <location>
        <begin position="233"/>
        <end position="242"/>
    </location>
</feature>
<accession>A0AAJ0B4T1</accession>
<dbReference type="AlphaFoldDB" id="A0AAJ0B4T1"/>
<sequence>MPSFASIATGLLAALPLVAGHMEMSFPPPFRSKFNPHATNIDYSMTSPLSADGSNFPCKGYQADLGTPAGASTATFAPGSTHNFTIVGGASHGGGSCQASLSYDGGKTFTVIKSIIGGCPLSSSYDFTIPADAKTGDALFSWSWFNELGNREMYQNCAPITIGGGAAKRDVVIQERAAAFSSRPPMFVANVGNGCKTLDSTDVTFPNPGPDVQEGGGKPAPPSGSCGSAAPAGGAGAGGGSGSSPAPGSGSGNGGGNGAPAPAPTQSSAPAPTSAAPPKPSATRPGGIFITVPTAAEPTTLQTATKTPPAAAPSAAPAAPAPAPVAPAPAAPAPAPPASGSGAANTGPCTDEGAWNCIGGTSFQRCASGSWSAVIPMAPGTKCTPGTSSSLSMGRRSMRIRGSSA</sequence>
<organism evidence="3 4">
    <name type="scientific">Echria macrotheca</name>
    <dbReference type="NCBI Taxonomy" id="438768"/>
    <lineage>
        <taxon>Eukaryota</taxon>
        <taxon>Fungi</taxon>
        <taxon>Dikarya</taxon>
        <taxon>Ascomycota</taxon>
        <taxon>Pezizomycotina</taxon>
        <taxon>Sordariomycetes</taxon>
        <taxon>Sordariomycetidae</taxon>
        <taxon>Sordariales</taxon>
        <taxon>Schizotheciaceae</taxon>
        <taxon>Echria</taxon>
    </lineage>
</organism>
<feature type="compositionally biased region" description="Gly residues" evidence="1">
    <location>
        <begin position="249"/>
        <end position="258"/>
    </location>
</feature>
<dbReference type="Gene3D" id="2.70.50.70">
    <property type="match status" value="1"/>
</dbReference>
<feature type="compositionally biased region" description="Low complexity" evidence="1">
    <location>
        <begin position="264"/>
        <end position="274"/>
    </location>
</feature>
<feature type="region of interest" description="Disordered" evidence="1">
    <location>
        <begin position="383"/>
        <end position="405"/>
    </location>
</feature>
<protein>
    <submittedName>
        <fullName evidence="3">Uncharacterized protein</fullName>
    </submittedName>
</protein>
<feature type="compositionally biased region" description="Pro residues" evidence="1">
    <location>
        <begin position="319"/>
        <end position="337"/>
    </location>
</feature>
<dbReference type="Proteomes" id="UP001239445">
    <property type="component" value="Unassembled WGS sequence"/>
</dbReference>
<feature type="chain" id="PRO_5042593117" evidence="2">
    <location>
        <begin position="21"/>
        <end position="405"/>
    </location>
</feature>
<name>A0AAJ0B4T1_9PEZI</name>
<proteinExistence type="predicted"/>
<evidence type="ECO:0000256" key="1">
    <source>
        <dbReference type="SAM" id="MobiDB-lite"/>
    </source>
</evidence>
<keyword evidence="4" id="KW-1185">Reference proteome</keyword>
<dbReference type="PANTHER" id="PTHR36182">
    <property type="entry name" value="PROTEIN, PUTATIVE (AFU_ORTHOLOGUE AFUA_6G10930)-RELATED"/>
    <property type="match status" value="1"/>
</dbReference>
<evidence type="ECO:0000256" key="2">
    <source>
        <dbReference type="SAM" id="SignalP"/>
    </source>
</evidence>
<feature type="region of interest" description="Disordered" evidence="1">
    <location>
        <begin position="199"/>
        <end position="288"/>
    </location>
</feature>
<reference evidence="3" key="1">
    <citation type="submission" date="2023-06" db="EMBL/GenBank/DDBJ databases">
        <title>Genome-scale phylogeny and comparative genomics of the fungal order Sordariales.</title>
        <authorList>
            <consortium name="Lawrence Berkeley National Laboratory"/>
            <person name="Hensen N."/>
            <person name="Bonometti L."/>
            <person name="Westerberg I."/>
            <person name="Brannstrom I.O."/>
            <person name="Guillou S."/>
            <person name="Cros-Aarteil S."/>
            <person name="Calhoun S."/>
            <person name="Haridas S."/>
            <person name="Kuo A."/>
            <person name="Mondo S."/>
            <person name="Pangilinan J."/>
            <person name="Riley R."/>
            <person name="Labutti K."/>
            <person name="Andreopoulos B."/>
            <person name="Lipzen A."/>
            <person name="Chen C."/>
            <person name="Yanf M."/>
            <person name="Daum C."/>
            <person name="Ng V."/>
            <person name="Clum A."/>
            <person name="Steindorff A."/>
            <person name="Ohm R."/>
            <person name="Martin F."/>
            <person name="Silar P."/>
            <person name="Natvig D."/>
            <person name="Lalanne C."/>
            <person name="Gautier V."/>
            <person name="Ament-Velasquez S.L."/>
            <person name="Kruys A."/>
            <person name="Hutchinson M.I."/>
            <person name="Powell A.J."/>
            <person name="Barry K."/>
            <person name="Miller A.N."/>
            <person name="Grigoriev I.V."/>
            <person name="Debuchy R."/>
            <person name="Gladieux P."/>
            <person name="Thoren M.H."/>
            <person name="Johannesson H."/>
        </authorList>
    </citation>
    <scope>NUCLEOTIDE SEQUENCE</scope>
    <source>
        <strain evidence="3">PSN4</strain>
    </source>
</reference>
<keyword evidence="2" id="KW-0732">Signal</keyword>
<feature type="compositionally biased region" description="Low complexity" evidence="1">
    <location>
        <begin position="308"/>
        <end position="318"/>
    </location>
</feature>
<gene>
    <name evidence="3" type="ORF">QBC47DRAFT_392516</name>
</gene>
<feature type="signal peptide" evidence="2">
    <location>
        <begin position="1"/>
        <end position="20"/>
    </location>
</feature>
<evidence type="ECO:0000313" key="3">
    <source>
        <dbReference type="EMBL" id="KAK1751225.1"/>
    </source>
</evidence>
<dbReference type="PANTHER" id="PTHR36182:SF1">
    <property type="entry name" value="PROTEIN, PUTATIVE (AFU_ORTHOLOGUE AFUA_6G10930)-RELATED"/>
    <property type="match status" value="1"/>
</dbReference>
<evidence type="ECO:0000313" key="4">
    <source>
        <dbReference type="Proteomes" id="UP001239445"/>
    </source>
</evidence>
<feature type="compositionally biased region" description="Low complexity" evidence="1">
    <location>
        <begin position="388"/>
        <end position="405"/>
    </location>
</feature>
<feature type="region of interest" description="Disordered" evidence="1">
    <location>
        <begin position="301"/>
        <end position="346"/>
    </location>
</feature>
<comment type="caution">
    <text evidence="3">The sequence shown here is derived from an EMBL/GenBank/DDBJ whole genome shotgun (WGS) entry which is preliminary data.</text>
</comment>
<dbReference type="EMBL" id="MU839843">
    <property type="protein sequence ID" value="KAK1751225.1"/>
    <property type="molecule type" value="Genomic_DNA"/>
</dbReference>
<feature type="compositionally biased region" description="Low complexity" evidence="1">
    <location>
        <begin position="223"/>
        <end position="232"/>
    </location>
</feature>